<reference evidence="5" key="1">
    <citation type="submission" date="2023-06" db="EMBL/GenBank/DDBJ databases">
        <title>Genome-scale phylogeny and comparative genomics of the fungal order Sordariales.</title>
        <authorList>
            <consortium name="Lawrence Berkeley National Laboratory"/>
            <person name="Hensen N."/>
            <person name="Bonometti L."/>
            <person name="Westerberg I."/>
            <person name="Brannstrom I.O."/>
            <person name="Guillou S."/>
            <person name="Cros-Aarteil S."/>
            <person name="Calhoun S."/>
            <person name="Haridas S."/>
            <person name="Kuo A."/>
            <person name="Mondo S."/>
            <person name="Pangilinan J."/>
            <person name="Riley R."/>
            <person name="LaButti K."/>
            <person name="Andreopoulos B."/>
            <person name="Lipzen A."/>
            <person name="Chen C."/>
            <person name="Yanf M."/>
            <person name="Daum C."/>
            <person name="Ng V."/>
            <person name="Clum A."/>
            <person name="Steindorff A."/>
            <person name="Ohm R."/>
            <person name="Martin F."/>
            <person name="Silar P."/>
            <person name="Natvig D."/>
            <person name="Lalanne C."/>
            <person name="Gautier V."/>
            <person name="Ament-velasquez S.L."/>
            <person name="Kruys A."/>
            <person name="Hutchinson M.I."/>
            <person name="Powell A.J."/>
            <person name="Barry K."/>
            <person name="Miller A.N."/>
            <person name="Grigoriev I.V."/>
            <person name="Debuchy R."/>
            <person name="Gladieux P."/>
            <person name="Thoren M.H."/>
            <person name="Johannesson H."/>
        </authorList>
    </citation>
    <scope>NUCLEOTIDE SEQUENCE</scope>
    <source>
        <strain evidence="5">SMH3187-1</strain>
    </source>
</reference>
<dbReference type="InterPro" id="IPR026564">
    <property type="entry name" value="Transcrip_reg_TACO1-like_dom3"/>
</dbReference>
<dbReference type="InterPro" id="IPR002876">
    <property type="entry name" value="Transcrip_reg_TACO1-like"/>
</dbReference>
<dbReference type="PANTHER" id="PTHR12532">
    <property type="entry name" value="TRANSLATIONAL ACTIVATOR OF CYTOCHROME C OXIDASE 1"/>
    <property type="match status" value="1"/>
</dbReference>
<accession>A0AA40BQC5</accession>
<feature type="region of interest" description="Disordered" evidence="2">
    <location>
        <begin position="1"/>
        <end position="20"/>
    </location>
</feature>
<evidence type="ECO:0000259" key="4">
    <source>
        <dbReference type="Pfam" id="PF20772"/>
    </source>
</evidence>
<dbReference type="InterPro" id="IPR017856">
    <property type="entry name" value="Integrase-like_N"/>
</dbReference>
<name>A0AA40BQC5_9PEZI</name>
<dbReference type="PANTHER" id="PTHR12532:SF0">
    <property type="entry name" value="TRANSLATIONAL ACTIVATOR OF CYTOCHROME C OXIDASE 1"/>
    <property type="match status" value="1"/>
</dbReference>
<proteinExistence type="inferred from homology"/>
<dbReference type="Proteomes" id="UP001172155">
    <property type="component" value="Unassembled WGS sequence"/>
</dbReference>
<comment type="caution">
    <text evidence="5">The sequence shown here is derived from an EMBL/GenBank/DDBJ whole genome shotgun (WGS) entry which is preliminary data.</text>
</comment>
<dbReference type="InterPro" id="IPR048300">
    <property type="entry name" value="TACO1_YebC-like_2nd/3rd_dom"/>
</dbReference>
<dbReference type="Pfam" id="PF20772">
    <property type="entry name" value="TACO1_YebC_N"/>
    <property type="match status" value="1"/>
</dbReference>
<dbReference type="InterPro" id="IPR029072">
    <property type="entry name" value="YebC-like"/>
</dbReference>
<sequence length="293" mass="31651">MASLSHTMRQLARRAPPAQTRAQCCRAFSSAPPLQSGHNKWSKIKHEKAAADLKISRQRSFFVRNLAVLSKQLGVDSPQLIELIARAKKAGVPKDKIEAAVARGQGRSPEGLVLESVVYEAVVPPRATALIVDCQTSNRLRALQDIAAVIKKAGGAPGSAKFFFNRQGRVVFETGDSGLDPDSIMDEAIEAGAEEIETDGEGNIVVATPPTGTAQVSQAISEKYGLKVLSSKIVWAANKDTEVKLDSSPQLIDFTQLLETLNDMGDVHAVYANITQGNMSDEEWARIAENIEF</sequence>
<dbReference type="Pfam" id="PF01709">
    <property type="entry name" value="Transcrip_reg"/>
    <property type="match status" value="1"/>
</dbReference>
<gene>
    <name evidence="5" type="ORF">B0T18DRAFT_422063</name>
</gene>
<evidence type="ECO:0000259" key="3">
    <source>
        <dbReference type="Pfam" id="PF01709"/>
    </source>
</evidence>
<dbReference type="SUPFAM" id="SSF75625">
    <property type="entry name" value="YebC-like"/>
    <property type="match status" value="1"/>
</dbReference>
<dbReference type="Gene3D" id="3.30.70.980">
    <property type="match status" value="2"/>
</dbReference>
<dbReference type="Gene3D" id="1.10.10.200">
    <property type="match status" value="1"/>
</dbReference>
<feature type="domain" description="TACO1/YebC-like second and third" evidence="3">
    <location>
        <begin position="114"/>
        <end position="274"/>
    </location>
</feature>
<dbReference type="InterPro" id="IPR049083">
    <property type="entry name" value="TACO1_YebC_N"/>
</dbReference>
<feature type="domain" description="TACO1/YebC-like N-terminal" evidence="4">
    <location>
        <begin position="39"/>
        <end position="106"/>
    </location>
</feature>
<comment type="similarity">
    <text evidence="1">Belongs to the TACO1 family.</text>
</comment>
<evidence type="ECO:0000313" key="5">
    <source>
        <dbReference type="EMBL" id="KAK0738452.1"/>
    </source>
</evidence>
<organism evidence="5 6">
    <name type="scientific">Schizothecium vesticola</name>
    <dbReference type="NCBI Taxonomy" id="314040"/>
    <lineage>
        <taxon>Eukaryota</taxon>
        <taxon>Fungi</taxon>
        <taxon>Dikarya</taxon>
        <taxon>Ascomycota</taxon>
        <taxon>Pezizomycotina</taxon>
        <taxon>Sordariomycetes</taxon>
        <taxon>Sordariomycetidae</taxon>
        <taxon>Sordariales</taxon>
        <taxon>Schizotheciaceae</taxon>
        <taxon>Schizothecium</taxon>
    </lineage>
</organism>
<evidence type="ECO:0000256" key="1">
    <source>
        <dbReference type="ARBA" id="ARBA00008724"/>
    </source>
</evidence>
<protein>
    <submittedName>
        <fullName evidence="5">Transcriptional regulator TACO1-like protein</fullName>
    </submittedName>
</protein>
<keyword evidence="6" id="KW-1185">Reference proteome</keyword>
<dbReference type="AlphaFoldDB" id="A0AA40BQC5"/>
<feature type="compositionally biased region" description="Low complexity" evidence="2">
    <location>
        <begin position="9"/>
        <end position="20"/>
    </location>
</feature>
<dbReference type="GO" id="GO:0005739">
    <property type="term" value="C:mitochondrion"/>
    <property type="evidence" value="ECO:0007669"/>
    <property type="project" value="TreeGrafter"/>
</dbReference>
<evidence type="ECO:0000256" key="2">
    <source>
        <dbReference type="SAM" id="MobiDB-lite"/>
    </source>
</evidence>
<evidence type="ECO:0000313" key="6">
    <source>
        <dbReference type="Proteomes" id="UP001172155"/>
    </source>
</evidence>
<dbReference type="EMBL" id="JAUKUD010000007">
    <property type="protein sequence ID" value="KAK0738452.1"/>
    <property type="molecule type" value="Genomic_DNA"/>
</dbReference>